<dbReference type="AlphaFoldDB" id="A0A816QTA6"/>
<organism evidence="1">
    <name type="scientific">Brassica napus</name>
    <name type="common">Rape</name>
    <dbReference type="NCBI Taxonomy" id="3708"/>
    <lineage>
        <taxon>Eukaryota</taxon>
        <taxon>Viridiplantae</taxon>
        <taxon>Streptophyta</taxon>
        <taxon>Embryophyta</taxon>
        <taxon>Tracheophyta</taxon>
        <taxon>Spermatophyta</taxon>
        <taxon>Magnoliopsida</taxon>
        <taxon>eudicotyledons</taxon>
        <taxon>Gunneridae</taxon>
        <taxon>Pentapetalae</taxon>
        <taxon>rosids</taxon>
        <taxon>malvids</taxon>
        <taxon>Brassicales</taxon>
        <taxon>Brassicaceae</taxon>
        <taxon>Brassiceae</taxon>
        <taxon>Brassica</taxon>
    </lineage>
</organism>
<dbReference type="EMBL" id="HG994370">
    <property type="protein sequence ID" value="CAF2064316.1"/>
    <property type="molecule type" value="Genomic_DNA"/>
</dbReference>
<evidence type="ECO:0000313" key="1">
    <source>
        <dbReference type="EMBL" id="CAF2064316.1"/>
    </source>
</evidence>
<name>A0A816QTA6_BRANA</name>
<dbReference type="Proteomes" id="UP001295469">
    <property type="component" value="Chromosome C06"/>
</dbReference>
<sequence length="98" mass="10715">MVNSLATDITSDETHHYDEKCCVSSKDISLILLALITCALEHPPRTCIDDSSLIPLDGGKEDMRGNDEAAHGSNPFDVSCSCLCVDHSVYVQLLKHRV</sequence>
<reference evidence="1" key="1">
    <citation type="submission" date="2021-01" db="EMBL/GenBank/DDBJ databases">
        <authorList>
            <consortium name="Genoscope - CEA"/>
            <person name="William W."/>
        </authorList>
    </citation>
    <scope>NUCLEOTIDE SEQUENCE</scope>
</reference>
<proteinExistence type="predicted"/>
<gene>
    <name evidence="1" type="ORF">DARMORV10_C06P46480.1</name>
</gene>
<accession>A0A816QTA6</accession>
<protein>
    <submittedName>
        <fullName evidence="1">(rape) hypothetical protein</fullName>
    </submittedName>
</protein>